<dbReference type="InterPro" id="IPR004474">
    <property type="entry name" value="LytR_CpsA_psr"/>
</dbReference>
<reference key="2">
    <citation type="submission" date="2011-02" db="EMBL/GenBank/DDBJ databases">
        <title>Genome sequence of Microbacterium testaceum StLB037.</title>
        <authorList>
            <person name="Morohoshi T."/>
            <person name="Wang W.Z."/>
            <person name="Someya N."/>
            <person name="Ikeda T."/>
        </authorList>
    </citation>
    <scope>NUCLEOTIDE SEQUENCE</scope>
    <source>
        <strain>StLB037</strain>
    </source>
</reference>
<organism evidence="5 6">
    <name type="scientific">Microbacterium testaceum (strain StLB037)</name>
    <dbReference type="NCBI Taxonomy" id="979556"/>
    <lineage>
        <taxon>Bacteria</taxon>
        <taxon>Bacillati</taxon>
        <taxon>Actinomycetota</taxon>
        <taxon>Actinomycetes</taxon>
        <taxon>Micrococcales</taxon>
        <taxon>Microbacteriaceae</taxon>
        <taxon>Microbacterium</taxon>
    </lineage>
</organism>
<keyword evidence="3" id="KW-0472">Membrane</keyword>
<dbReference type="STRING" id="979556.MTES_2918"/>
<keyword evidence="3" id="KW-0812">Transmembrane</keyword>
<feature type="transmembrane region" description="Helical" evidence="3">
    <location>
        <begin position="21"/>
        <end position="45"/>
    </location>
</feature>
<dbReference type="PANTHER" id="PTHR33392:SF6">
    <property type="entry name" value="POLYISOPRENYL-TEICHOIC ACID--PEPTIDOGLYCAN TEICHOIC ACID TRANSFERASE TAGU"/>
    <property type="match status" value="1"/>
</dbReference>
<feature type="domain" description="Cell envelope-related transcriptional attenuator" evidence="4">
    <location>
        <begin position="106"/>
        <end position="263"/>
    </location>
</feature>
<evidence type="ECO:0000256" key="3">
    <source>
        <dbReference type="SAM" id="Phobius"/>
    </source>
</evidence>
<dbReference type="HOGENOM" id="CLU_016455_0_0_11"/>
<comment type="similarity">
    <text evidence="1">Belongs to the LytR/CpsA/Psr (LCP) family.</text>
</comment>
<evidence type="ECO:0000256" key="2">
    <source>
        <dbReference type="SAM" id="MobiDB-lite"/>
    </source>
</evidence>
<dbReference type="Pfam" id="PF03816">
    <property type="entry name" value="LytR_cpsA_psr"/>
    <property type="match status" value="1"/>
</dbReference>
<dbReference type="InterPro" id="IPR050922">
    <property type="entry name" value="LytR/CpsA/Psr_CW_biosynth"/>
</dbReference>
<dbReference type="RefSeq" id="WP_013586007.1">
    <property type="nucleotide sequence ID" value="NC_015125.1"/>
</dbReference>
<dbReference type="KEGG" id="mts:MTES_2918"/>
<dbReference type="PANTHER" id="PTHR33392">
    <property type="entry name" value="POLYISOPRENYL-TEICHOIC ACID--PEPTIDOGLYCAN TEICHOIC ACID TRANSFERASE TAGU"/>
    <property type="match status" value="1"/>
</dbReference>
<feature type="compositionally biased region" description="Low complexity" evidence="2">
    <location>
        <begin position="364"/>
        <end position="389"/>
    </location>
</feature>
<keyword evidence="3" id="KW-1133">Transmembrane helix</keyword>
<dbReference type="OrthoDB" id="9782542at2"/>
<evidence type="ECO:0000313" key="5">
    <source>
        <dbReference type="EMBL" id="BAJ75882.1"/>
    </source>
</evidence>
<evidence type="ECO:0000256" key="1">
    <source>
        <dbReference type="ARBA" id="ARBA00006068"/>
    </source>
</evidence>
<dbReference type="EMBL" id="AP012052">
    <property type="protein sequence ID" value="BAJ75882.1"/>
    <property type="molecule type" value="Genomic_DNA"/>
</dbReference>
<reference evidence="5 6" key="1">
    <citation type="journal article" date="2011" name="J. Bacteriol.">
        <title>Genome sequence of Microbacterium testaceum StLB037, an N-acylhomoserine lactone-degrading bacterium isolated from potato leaves.</title>
        <authorList>
            <person name="Morohoshi T."/>
            <person name="Wang W.-Z."/>
            <person name="Someya N."/>
            <person name="Ikeda T."/>
        </authorList>
    </citation>
    <scope>NUCLEOTIDE SEQUENCE [LARGE SCALE GENOMIC DNA]</scope>
    <source>
        <strain evidence="5 6">StLB037</strain>
    </source>
</reference>
<name>E8NA52_MICTS</name>
<dbReference type="NCBIfam" id="TIGR00350">
    <property type="entry name" value="lytR_cpsA_psr"/>
    <property type="match status" value="1"/>
</dbReference>
<proteinExistence type="inferred from homology"/>
<feature type="region of interest" description="Disordered" evidence="2">
    <location>
        <begin position="358"/>
        <end position="413"/>
    </location>
</feature>
<feature type="compositionally biased region" description="Polar residues" evidence="2">
    <location>
        <begin position="396"/>
        <end position="413"/>
    </location>
</feature>
<dbReference type="Proteomes" id="UP000008975">
    <property type="component" value="Chromosome"/>
</dbReference>
<gene>
    <name evidence="5" type="ordered locus">MTES_2918</name>
</gene>
<evidence type="ECO:0000259" key="4">
    <source>
        <dbReference type="Pfam" id="PF03816"/>
    </source>
</evidence>
<evidence type="ECO:0000313" key="6">
    <source>
        <dbReference type="Proteomes" id="UP000008975"/>
    </source>
</evidence>
<dbReference type="eggNOG" id="COG1316">
    <property type="taxonomic scope" value="Bacteria"/>
</dbReference>
<dbReference type="Gene3D" id="3.40.630.190">
    <property type="entry name" value="LCP protein"/>
    <property type="match status" value="1"/>
</dbReference>
<protein>
    <submittedName>
        <fullName evidence="5">Transcriptional regulator</fullName>
    </submittedName>
</protein>
<accession>E8NA52</accession>
<sequence length="413" mass="42968">MSPEPPAAHARRRPVSGWRRGLKVLAISLTVAVVAAVAVGGFYAWSLSQRLKEAAVPLPDAPSQAPSLSEYAGAFDVLIVGTDECDDQVKEAFGERCSDPGAEGDRNDVNLLVHVSDAPRRATVVSFPRDLQLEIPECTNEDGSVSSGSWKASINTAYEAGGLACVASTVSNLTGQQIPFAAKVSFGNVVNITDAVGGVEVCIGGDGIDDYDAGITWEPGPRVVQGYDALAFLRTRKGIGDGSDLARIGNQQQYMSRLLNKMRSDEVLTNPGTLLGLANTAANNVTPSESLADPVRIAQLAYTLKDVPLSDTTFVQYPVLTDPDDDNKVVPDTDAAAVLWDALARNAPIALTGELGANEGVTLDPSAPTADPTTPESPTPGATDATPGPEVVDLPSNVSGSKADQATCSVGRG</sequence>
<dbReference type="AlphaFoldDB" id="E8NA52"/>